<name>A0A160IIQ4_9BACL</name>
<organism evidence="2 3">
    <name type="scientific">Fictibacillus phosphorivorans</name>
    <dbReference type="NCBI Taxonomy" id="1221500"/>
    <lineage>
        <taxon>Bacteria</taxon>
        <taxon>Bacillati</taxon>
        <taxon>Bacillota</taxon>
        <taxon>Bacilli</taxon>
        <taxon>Bacillales</taxon>
        <taxon>Fictibacillaceae</taxon>
        <taxon>Fictibacillus</taxon>
    </lineage>
</organism>
<dbReference type="EMBL" id="CP015378">
    <property type="protein sequence ID" value="ANC75536.1"/>
    <property type="molecule type" value="Genomic_DNA"/>
</dbReference>
<dbReference type="KEGG" id="fpn:ABE65_001105"/>
<evidence type="ECO:0008006" key="4">
    <source>
        <dbReference type="Google" id="ProtNLM"/>
    </source>
</evidence>
<keyword evidence="3" id="KW-1185">Reference proteome</keyword>
<accession>A0A160IIQ4</accession>
<evidence type="ECO:0000313" key="3">
    <source>
        <dbReference type="Proteomes" id="UP000076623"/>
    </source>
</evidence>
<evidence type="ECO:0000313" key="2">
    <source>
        <dbReference type="EMBL" id="ANC75536.1"/>
    </source>
</evidence>
<dbReference type="Proteomes" id="UP000076623">
    <property type="component" value="Chromosome"/>
</dbReference>
<gene>
    <name evidence="2" type="ORF">ABE65_001105</name>
</gene>
<sequence>MKKLGLTLSFALALSVVAIGGVSYTIDNGPNPTKHSYVIDNGPNPTMPAKNIAAGSYKMIRMIDNGPNPT</sequence>
<keyword evidence="1" id="KW-0732">Signal</keyword>
<dbReference type="STRING" id="1221500.ABE65_001105"/>
<reference evidence="2 3" key="1">
    <citation type="submission" date="2016-04" db="EMBL/GenBank/DDBJ databases">
        <title>Complete genome sequence of Fictibacillus phosphorivorans G25-29, a strain toxic to nematodes.</title>
        <authorList>
            <person name="Zheng Z."/>
        </authorList>
    </citation>
    <scope>NUCLEOTIDE SEQUENCE [LARGE SCALE GENOMIC DNA]</scope>
    <source>
        <strain evidence="2 3">G25-29</strain>
    </source>
</reference>
<evidence type="ECO:0000256" key="1">
    <source>
        <dbReference type="SAM" id="SignalP"/>
    </source>
</evidence>
<feature type="chain" id="PRO_5039232471" description="Phr family secreted Rap phosphatase inhibitor" evidence="1">
    <location>
        <begin position="19"/>
        <end position="70"/>
    </location>
</feature>
<protein>
    <recommendedName>
        <fullName evidence="4">Phr family secreted Rap phosphatase inhibitor</fullName>
    </recommendedName>
</protein>
<feature type="signal peptide" evidence="1">
    <location>
        <begin position="1"/>
        <end position="18"/>
    </location>
</feature>
<dbReference type="AlphaFoldDB" id="A0A160IIQ4"/>
<dbReference type="RefSeq" id="WP_066390778.1">
    <property type="nucleotide sequence ID" value="NZ_CP015378.1"/>
</dbReference>
<proteinExistence type="predicted"/>